<sequence>MIVEWCAANAVSEKASELEALGHLVYAYDAIEYPCLDHCDLCVQTPYLLVDGVIWVDDEPDALFRRVVSQFKKEQDEFNDD</sequence>
<evidence type="ECO:0000313" key="1">
    <source>
        <dbReference type="EMBL" id="KUO95014.1"/>
    </source>
</evidence>
<dbReference type="RefSeq" id="WP_067718961.1">
    <property type="nucleotide sequence ID" value="NZ_LPVJ01000061.1"/>
</dbReference>
<dbReference type="InterPro" id="IPR009910">
    <property type="entry name" value="DUF1450"/>
</dbReference>
<comment type="caution">
    <text evidence="1">The sequence shown here is derived from an EMBL/GenBank/DDBJ whole genome shotgun (WGS) entry which is preliminary data.</text>
</comment>
<reference evidence="1 2" key="1">
    <citation type="submission" date="2015-12" db="EMBL/GenBank/DDBJ databases">
        <title>Draft genome sequence of Acidibacillus ferrooxidans ITV001, isolated from a chalcopyrite acid mine drainage site in Brazil.</title>
        <authorList>
            <person name="Dall'Agnol H."/>
            <person name="Nancucheo I."/>
            <person name="Johnson B."/>
            <person name="Oliveira R."/>
            <person name="Leite L."/>
            <person name="Pylro V."/>
            <person name="Nunes G.L."/>
            <person name="Tzotzos G."/>
            <person name="Fernandes G.R."/>
            <person name="Dutra J."/>
            <person name="Orellana S.C."/>
            <person name="Oliveira G."/>
        </authorList>
    </citation>
    <scope>NUCLEOTIDE SEQUENCE [LARGE SCALE GENOMIC DNA]</scope>
    <source>
        <strain evidence="2">ITV01</strain>
    </source>
</reference>
<keyword evidence="2" id="KW-1185">Reference proteome</keyword>
<gene>
    <name evidence="1" type="ORF">ATW55_05120</name>
</gene>
<dbReference type="OrthoDB" id="1684419at2"/>
<evidence type="ECO:0000313" key="2">
    <source>
        <dbReference type="Proteomes" id="UP000053557"/>
    </source>
</evidence>
<dbReference type="Proteomes" id="UP000053557">
    <property type="component" value="Unassembled WGS sequence"/>
</dbReference>
<accession>A0A117SX83</accession>
<dbReference type="AlphaFoldDB" id="A0A117SX83"/>
<organism evidence="1 2">
    <name type="scientific">Ferroacidibacillus organovorans</name>
    <dbReference type="NCBI Taxonomy" id="1765683"/>
    <lineage>
        <taxon>Bacteria</taxon>
        <taxon>Bacillati</taxon>
        <taxon>Bacillota</taxon>
        <taxon>Bacilli</taxon>
        <taxon>Bacillales</taxon>
        <taxon>Alicyclobacillaceae</taxon>
        <taxon>Ferroacidibacillus</taxon>
    </lineage>
</organism>
<dbReference type="EMBL" id="LPVJ01000061">
    <property type="protein sequence ID" value="KUO95014.1"/>
    <property type="molecule type" value="Genomic_DNA"/>
</dbReference>
<name>A0A117SX83_9BACL</name>
<protein>
    <recommendedName>
        <fullName evidence="3">UDP-N-acetylmuramoylalanine--D-glutamate ligase</fullName>
    </recommendedName>
</protein>
<proteinExistence type="predicted"/>
<evidence type="ECO:0008006" key="3">
    <source>
        <dbReference type="Google" id="ProtNLM"/>
    </source>
</evidence>
<dbReference type="Pfam" id="PF07293">
    <property type="entry name" value="DUF1450"/>
    <property type="match status" value="1"/>
</dbReference>